<dbReference type="InterPro" id="IPR052157">
    <property type="entry name" value="BCAA_transport_permease"/>
</dbReference>
<proteinExistence type="inferred from homology"/>
<keyword evidence="4 9" id="KW-0812">Transmembrane</keyword>
<dbReference type="Proteomes" id="UP000655287">
    <property type="component" value="Unassembled WGS sequence"/>
</dbReference>
<evidence type="ECO:0000256" key="5">
    <source>
        <dbReference type="ARBA" id="ARBA00022970"/>
    </source>
</evidence>
<evidence type="ECO:0000256" key="6">
    <source>
        <dbReference type="ARBA" id="ARBA00022989"/>
    </source>
</evidence>
<comment type="similarity">
    <text evidence="8">Belongs to the binding-protein-dependent transport system permease family. LivHM subfamily.</text>
</comment>
<feature type="transmembrane region" description="Helical" evidence="9">
    <location>
        <begin position="12"/>
        <end position="38"/>
    </location>
</feature>
<evidence type="ECO:0000256" key="2">
    <source>
        <dbReference type="ARBA" id="ARBA00022448"/>
    </source>
</evidence>
<dbReference type="PANTHER" id="PTHR11795">
    <property type="entry name" value="BRANCHED-CHAIN AMINO ACID TRANSPORT SYSTEM PERMEASE PROTEIN LIVH"/>
    <property type="match status" value="1"/>
</dbReference>
<dbReference type="CDD" id="cd06582">
    <property type="entry name" value="TM_PBP1_LivH_like"/>
    <property type="match status" value="1"/>
</dbReference>
<dbReference type="GO" id="GO:0005886">
    <property type="term" value="C:plasma membrane"/>
    <property type="evidence" value="ECO:0007669"/>
    <property type="project" value="UniProtKB-SubCell"/>
</dbReference>
<comment type="caution">
    <text evidence="10">The sequence shown here is derived from an EMBL/GenBank/DDBJ whole genome shotgun (WGS) entry which is preliminary data.</text>
</comment>
<evidence type="ECO:0000256" key="1">
    <source>
        <dbReference type="ARBA" id="ARBA00004651"/>
    </source>
</evidence>
<organism evidence="10 11">
    <name type="scientific">Sphaerisporangium rufum</name>
    <dbReference type="NCBI Taxonomy" id="1381558"/>
    <lineage>
        <taxon>Bacteria</taxon>
        <taxon>Bacillati</taxon>
        <taxon>Actinomycetota</taxon>
        <taxon>Actinomycetes</taxon>
        <taxon>Streptosporangiales</taxon>
        <taxon>Streptosporangiaceae</taxon>
        <taxon>Sphaerisporangium</taxon>
    </lineage>
</organism>
<feature type="transmembrane region" description="Helical" evidence="9">
    <location>
        <begin position="92"/>
        <end position="114"/>
    </location>
</feature>
<dbReference type="GO" id="GO:0022857">
    <property type="term" value="F:transmembrane transporter activity"/>
    <property type="evidence" value="ECO:0007669"/>
    <property type="project" value="InterPro"/>
</dbReference>
<gene>
    <name evidence="10" type="ORF">Sru01_60280</name>
</gene>
<accession>A0A919R9S4</accession>
<keyword evidence="11" id="KW-1185">Reference proteome</keyword>
<dbReference type="Pfam" id="PF02653">
    <property type="entry name" value="BPD_transp_2"/>
    <property type="match status" value="1"/>
</dbReference>
<evidence type="ECO:0000256" key="8">
    <source>
        <dbReference type="ARBA" id="ARBA00037998"/>
    </source>
</evidence>
<feature type="transmembrane region" description="Helical" evidence="9">
    <location>
        <begin position="189"/>
        <end position="212"/>
    </location>
</feature>
<feature type="transmembrane region" description="Helical" evidence="9">
    <location>
        <begin position="58"/>
        <end position="80"/>
    </location>
</feature>
<protein>
    <submittedName>
        <fullName evidence="10">Branched-chain amino acid ABC transporter permease</fullName>
    </submittedName>
</protein>
<dbReference type="InterPro" id="IPR001851">
    <property type="entry name" value="ABC_transp_permease"/>
</dbReference>
<dbReference type="GO" id="GO:0006865">
    <property type="term" value="P:amino acid transport"/>
    <property type="evidence" value="ECO:0007669"/>
    <property type="project" value="UniProtKB-KW"/>
</dbReference>
<evidence type="ECO:0000256" key="3">
    <source>
        <dbReference type="ARBA" id="ARBA00022475"/>
    </source>
</evidence>
<dbReference type="AlphaFoldDB" id="A0A919R9S4"/>
<keyword evidence="7 9" id="KW-0472">Membrane</keyword>
<dbReference type="EMBL" id="BOOU01000087">
    <property type="protein sequence ID" value="GII81046.1"/>
    <property type="molecule type" value="Genomic_DNA"/>
</dbReference>
<sequence length="294" mass="30984">MHELVQLAIGGFLLGGLYVLIAIGMSIILNVTGIFHIAHGSTLSLCALTFAALESTHILLAVLVTTGVSLTFTMAGYELLYRPIAKRQPTLFPLFLASFGLWIVGGAALTLIFSAEPVHPRTSLNSTVNFGDLYLLKINLLAFAVAAACYAATRVFLARTMTGSLMRAVACSRDMSDVWGMPRRRAERVAFMIAGLLAVPAGIFAAYVLGAYPTVGDTPLLFAFSAVVLGGLGSIRGAAAAALLFGVVQGVAVWALPATWQDGVVFAVFLLLILVSPRGLGTLGLRRRAEARSA</sequence>
<keyword evidence="3" id="KW-1003">Cell membrane</keyword>
<evidence type="ECO:0000256" key="7">
    <source>
        <dbReference type="ARBA" id="ARBA00023136"/>
    </source>
</evidence>
<dbReference type="PANTHER" id="PTHR11795:SF445">
    <property type="entry name" value="AMINO ACID ABC TRANSPORTER PERMEASE PROTEIN"/>
    <property type="match status" value="1"/>
</dbReference>
<evidence type="ECO:0000256" key="9">
    <source>
        <dbReference type="SAM" id="Phobius"/>
    </source>
</evidence>
<keyword evidence="6 9" id="KW-1133">Transmembrane helix</keyword>
<evidence type="ECO:0000256" key="4">
    <source>
        <dbReference type="ARBA" id="ARBA00022692"/>
    </source>
</evidence>
<evidence type="ECO:0000313" key="10">
    <source>
        <dbReference type="EMBL" id="GII81046.1"/>
    </source>
</evidence>
<keyword evidence="5" id="KW-0029">Amino-acid transport</keyword>
<reference evidence="10" key="1">
    <citation type="submission" date="2021-01" db="EMBL/GenBank/DDBJ databases">
        <title>Whole genome shotgun sequence of Sphaerisporangium rufum NBRC 109079.</title>
        <authorList>
            <person name="Komaki H."/>
            <person name="Tamura T."/>
        </authorList>
    </citation>
    <scope>NUCLEOTIDE SEQUENCE</scope>
    <source>
        <strain evidence="10">NBRC 109079</strain>
    </source>
</reference>
<evidence type="ECO:0000313" key="11">
    <source>
        <dbReference type="Proteomes" id="UP000655287"/>
    </source>
</evidence>
<feature type="transmembrane region" description="Helical" evidence="9">
    <location>
        <begin position="134"/>
        <end position="157"/>
    </location>
</feature>
<comment type="subcellular location">
    <subcellularLocation>
        <location evidence="1">Cell membrane</location>
        <topology evidence="1">Multi-pass membrane protein</topology>
    </subcellularLocation>
</comment>
<keyword evidence="2" id="KW-0813">Transport</keyword>
<name>A0A919R9S4_9ACTN</name>
<dbReference type="RefSeq" id="WP_203992704.1">
    <property type="nucleotide sequence ID" value="NZ_BOOU01000087.1"/>
</dbReference>